<name>A0A5E4W609_9BURK</name>
<organism evidence="2 3">
    <name type="scientific">Pandoraea terrae</name>
    <dbReference type="NCBI Taxonomy" id="1537710"/>
    <lineage>
        <taxon>Bacteria</taxon>
        <taxon>Pseudomonadati</taxon>
        <taxon>Pseudomonadota</taxon>
        <taxon>Betaproteobacteria</taxon>
        <taxon>Burkholderiales</taxon>
        <taxon>Burkholderiaceae</taxon>
        <taxon>Pandoraea</taxon>
    </lineage>
</organism>
<evidence type="ECO:0000313" key="2">
    <source>
        <dbReference type="EMBL" id="VVE19851.1"/>
    </source>
</evidence>
<sequence>MYIGDIRMARLLQALTSCVSIARISLEARICLLALCLLVLSLGTTATVIGINSSRQTEASTMALARSGSREAAGSLETAFRTHLGAVLQLASIARRTSEATHPPTRDQLDDMIKGFLSDHPDVVSAGFIWEPNALDGRDAEFAGQQPRFDETGRYKVLWHRKSDGSLLAQPLQFMTTPGGNDWYEMPKRTGRIFFTEPYAYPVDGKEVSATSLIVPIMVNGKFRGVVYADFTLNQLGMILVGIRSVDGADMALISNGGLYAAHSDATLLQKPAQDIPEEGLRAVRGGRPYEYEDEVGVVHLLQPVVVHRDMPPWAVRVSFPKVLATQAARDLMRDALVTAAICAAVATGVLVLLLHRLMSPLRASPKPM</sequence>
<dbReference type="CDD" id="cd12913">
    <property type="entry name" value="PDC1_MCP_like"/>
    <property type="match status" value="1"/>
</dbReference>
<dbReference type="Gene3D" id="3.30.450.20">
    <property type="entry name" value="PAS domain"/>
    <property type="match status" value="1"/>
</dbReference>
<dbReference type="Proteomes" id="UP000414233">
    <property type="component" value="Unassembled WGS sequence"/>
</dbReference>
<evidence type="ECO:0000256" key="1">
    <source>
        <dbReference type="SAM" id="Phobius"/>
    </source>
</evidence>
<dbReference type="RefSeq" id="WP_150697848.1">
    <property type="nucleotide sequence ID" value="NZ_CABPRZ010000012.1"/>
</dbReference>
<keyword evidence="1" id="KW-0812">Transmembrane</keyword>
<proteinExistence type="predicted"/>
<dbReference type="AlphaFoldDB" id="A0A5E4W609"/>
<evidence type="ECO:0000313" key="3">
    <source>
        <dbReference type="Proteomes" id="UP000414233"/>
    </source>
</evidence>
<protein>
    <submittedName>
        <fullName evidence="2">Methyl-accepting chemotaxis protein McpU</fullName>
    </submittedName>
</protein>
<gene>
    <name evidence="2" type="primary">mcpU</name>
    <name evidence="2" type="ORF">PTE30175_02993</name>
</gene>
<dbReference type="OrthoDB" id="8576332at2"/>
<feature type="transmembrane region" description="Helical" evidence="1">
    <location>
        <begin position="30"/>
        <end position="51"/>
    </location>
</feature>
<keyword evidence="1" id="KW-0472">Membrane</keyword>
<reference evidence="2 3" key="1">
    <citation type="submission" date="2019-08" db="EMBL/GenBank/DDBJ databases">
        <authorList>
            <person name="Peeters C."/>
        </authorList>
    </citation>
    <scope>NUCLEOTIDE SEQUENCE [LARGE SCALE GENOMIC DNA]</scope>
    <source>
        <strain evidence="2 3">LMG 30175</strain>
    </source>
</reference>
<dbReference type="Pfam" id="PF22673">
    <property type="entry name" value="MCP-like_PDC_1"/>
    <property type="match status" value="1"/>
</dbReference>
<feature type="transmembrane region" description="Helical" evidence="1">
    <location>
        <begin position="336"/>
        <end position="355"/>
    </location>
</feature>
<accession>A0A5E4W609</accession>
<keyword evidence="1" id="KW-1133">Transmembrane helix</keyword>
<keyword evidence="3" id="KW-1185">Reference proteome</keyword>
<dbReference type="EMBL" id="CABPRZ010000012">
    <property type="protein sequence ID" value="VVE19851.1"/>
    <property type="molecule type" value="Genomic_DNA"/>
</dbReference>